<feature type="transmembrane region" description="Helical" evidence="1">
    <location>
        <begin position="67"/>
        <end position="89"/>
    </location>
</feature>
<evidence type="ECO:0000313" key="2">
    <source>
        <dbReference type="EMBL" id="MET1256104.1"/>
    </source>
</evidence>
<accession>A0ABV2BVY9</accession>
<dbReference type="EMBL" id="JBEVCJ010000017">
    <property type="protein sequence ID" value="MET1256104.1"/>
    <property type="molecule type" value="Genomic_DNA"/>
</dbReference>
<reference evidence="2 3" key="1">
    <citation type="submission" date="2024-06" db="EMBL/GenBank/DDBJ databases">
        <authorList>
            <person name="Li F."/>
        </authorList>
    </citation>
    <scope>NUCLEOTIDE SEQUENCE [LARGE SCALE GENOMIC DNA]</scope>
    <source>
        <strain evidence="2 3">GXAS 311</strain>
    </source>
</reference>
<dbReference type="RefSeq" id="WP_353896689.1">
    <property type="nucleotide sequence ID" value="NZ_JBEVCJ010000017.1"/>
</dbReference>
<evidence type="ECO:0000313" key="3">
    <source>
        <dbReference type="Proteomes" id="UP001548189"/>
    </source>
</evidence>
<keyword evidence="1" id="KW-1133">Transmembrane helix</keyword>
<keyword evidence="3" id="KW-1185">Reference proteome</keyword>
<comment type="caution">
    <text evidence="2">The sequence shown here is derived from an EMBL/GenBank/DDBJ whole genome shotgun (WGS) entry which is preliminary data.</text>
</comment>
<evidence type="ECO:0000256" key="1">
    <source>
        <dbReference type="SAM" id="Phobius"/>
    </source>
</evidence>
<proteinExistence type="predicted"/>
<feature type="transmembrane region" description="Helical" evidence="1">
    <location>
        <begin position="33"/>
        <end position="55"/>
    </location>
</feature>
<keyword evidence="1" id="KW-0812">Transmembrane</keyword>
<feature type="transmembrane region" description="Helical" evidence="1">
    <location>
        <begin position="136"/>
        <end position="161"/>
    </location>
</feature>
<name>A0ABV2BVY9_9GAMM</name>
<keyword evidence="1" id="KW-0472">Membrane</keyword>
<gene>
    <name evidence="2" type="ORF">ABVT43_13270</name>
</gene>
<organism evidence="2 3">
    <name type="scientific">Aliikangiella maris</name>
    <dbReference type="NCBI Taxonomy" id="3162458"/>
    <lineage>
        <taxon>Bacteria</taxon>
        <taxon>Pseudomonadati</taxon>
        <taxon>Pseudomonadota</taxon>
        <taxon>Gammaproteobacteria</taxon>
        <taxon>Oceanospirillales</taxon>
        <taxon>Pleioneaceae</taxon>
        <taxon>Aliikangiella</taxon>
    </lineage>
</organism>
<feature type="transmembrane region" description="Helical" evidence="1">
    <location>
        <begin position="95"/>
        <end position="115"/>
    </location>
</feature>
<protein>
    <submittedName>
        <fullName evidence="2">Uncharacterized protein</fullName>
    </submittedName>
</protein>
<dbReference type="Proteomes" id="UP001548189">
    <property type="component" value="Unassembled WGS sequence"/>
</dbReference>
<sequence>MKAQEKKIIDNPYQAPESHIDPSAADEEYTGKLYSIAAISIATIFGSFLAAGILLQSNFNKFKQSTAAFITIIFTTVATIVFLFTSLFVEQPSLLLYFFYNFLAAVLILPISYIFQGEKLLAHEQANYPVHSLFKAILIGIACFFAMGLMLSLAVLLLFIIPIDLIFN</sequence>